<dbReference type="RefSeq" id="WP_259627972.1">
    <property type="nucleotide sequence ID" value="NZ_JANYMP010000024.1"/>
</dbReference>
<keyword evidence="15" id="KW-1185">Reference proteome</keyword>
<accession>A0A9X2VTG3</accession>
<evidence type="ECO:0000256" key="1">
    <source>
        <dbReference type="ARBA" id="ARBA00001342"/>
    </source>
</evidence>
<evidence type="ECO:0000256" key="6">
    <source>
        <dbReference type="ARBA" id="ARBA00012947"/>
    </source>
</evidence>
<evidence type="ECO:0000256" key="11">
    <source>
        <dbReference type="ARBA" id="ARBA00032305"/>
    </source>
</evidence>
<comment type="cofactor">
    <cofactor evidence="2">
        <name>a divalent metal cation</name>
        <dbReference type="ChEBI" id="CHEBI:60240"/>
    </cofactor>
</comment>
<comment type="caution">
    <text evidence="14">The sequence shown here is derived from an EMBL/GenBank/DDBJ whole genome shotgun (WGS) entry which is preliminary data.</text>
</comment>
<comment type="catalytic activity">
    <reaction evidence="12">
        <text>oxaloacetate + H(+) = pyruvate + CO2</text>
        <dbReference type="Rhea" id="RHEA:15641"/>
        <dbReference type="ChEBI" id="CHEBI:15361"/>
        <dbReference type="ChEBI" id="CHEBI:15378"/>
        <dbReference type="ChEBI" id="CHEBI:16452"/>
        <dbReference type="ChEBI" id="CHEBI:16526"/>
        <dbReference type="EC" id="4.1.1.112"/>
    </reaction>
</comment>
<reference evidence="14" key="1">
    <citation type="submission" date="2022-08" db="EMBL/GenBank/DDBJ databases">
        <authorList>
            <person name="Tistechok S."/>
            <person name="Samborskyy M."/>
            <person name="Roman I."/>
        </authorList>
    </citation>
    <scope>NUCLEOTIDE SEQUENCE</scope>
    <source>
        <strain evidence="14">DSM 103496</strain>
    </source>
</reference>
<dbReference type="GO" id="GO:0046872">
    <property type="term" value="F:metal ion binding"/>
    <property type="evidence" value="ECO:0007669"/>
    <property type="project" value="UniProtKB-KW"/>
</dbReference>
<evidence type="ECO:0000256" key="5">
    <source>
        <dbReference type="ARBA" id="ARBA00012213"/>
    </source>
</evidence>
<feature type="binding site" evidence="13">
    <location>
        <position position="112"/>
    </location>
    <ligand>
        <name>substrate</name>
    </ligand>
</feature>
<name>A0A9X2VTG3_9PSEU</name>
<dbReference type="EC" id="4.1.1.112" evidence="6"/>
<dbReference type="InterPro" id="IPR036704">
    <property type="entry name" value="RraA/RraA-like_sf"/>
</dbReference>
<evidence type="ECO:0000256" key="8">
    <source>
        <dbReference type="ARBA" id="ARBA00025046"/>
    </source>
</evidence>
<dbReference type="EMBL" id="JANYMP010000024">
    <property type="protein sequence ID" value="MCS7482508.1"/>
    <property type="molecule type" value="Genomic_DNA"/>
</dbReference>
<evidence type="ECO:0000313" key="14">
    <source>
        <dbReference type="EMBL" id="MCS7482508.1"/>
    </source>
</evidence>
<comment type="catalytic activity">
    <reaction evidence="1">
        <text>4-hydroxy-4-methyl-2-oxoglutarate = 2 pyruvate</text>
        <dbReference type="Rhea" id="RHEA:22748"/>
        <dbReference type="ChEBI" id="CHEBI:15361"/>
        <dbReference type="ChEBI" id="CHEBI:58276"/>
        <dbReference type="EC" id="4.1.3.17"/>
    </reaction>
</comment>
<evidence type="ECO:0000256" key="3">
    <source>
        <dbReference type="ARBA" id="ARBA00008621"/>
    </source>
</evidence>
<evidence type="ECO:0000256" key="7">
    <source>
        <dbReference type="ARBA" id="ARBA00016549"/>
    </source>
</evidence>
<dbReference type="Gene3D" id="3.50.30.40">
    <property type="entry name" value="Ribonuclease E inhibitor RraA/RraA-like"/>
    <property type="match status" value="1"/>
</dbReference>
<keyword evidence="13" id="KW-0460">Magnesium</keyword>
<dbReference type="GO" id="GO:0047443">
    <property type="term" value="F:4-hydroxy-4-methyl-2-oxoglutarate aldolase activity"/>
    <property type="evidence" value="ECO:0007669"/>
    <property type="project" value="UniProtKB-EC"/>
</dbReference>
<dbReference type="AlphaFoldDB" id="A0A9X2VTG3"/>
<keyword evidence="13" id="KW-0479">Metal-binding</keyword>
<dbReference type="EC" id="4.1.3.17" evidence="5"/>
<evidence type="ECO:0000256" key="4">
    <source>
        <dbReference type="ARBA" id="ARBA00011233"/>
    </source>
</evidence>
<evidence type="ECO:0000256" key="9">
    <source>
        <dbReference type="ARBA" id="ARBA00029596"/>
    </source>
</evidence>
<dbReference type="SUPFAM" id="SSF89562">
    <property type="entry name" value="RraA-like"/>
    <property type="match status" value="1"/>
</dbReference>
<evidence type="ECO:0000256" key="2">
    <source>
        <dbReference type="ARBA" id="ARBA00001968"/>
    </source>
</evidence>
<comment type="cofactor">
    <cofactor evidence="13">
        <name>Mg(2+)</name>
        <dbReference type="ChEBI" id="CHEBI:18420"/>
    </cofactor>
</comment>
<dbReference type="CDD" id="cd16841">
    <property type="entry name" value="RraA_family"/>
    <property type="match status" value="1"/>
</dbReference>
<evidence type="ECO:0000313" key="15">
    <source>
        <dbReference type="Proteomes" id="UP001141259"/>
    </source>
</evidence>
<dbReference type="PANTHER" id="PTHR33254">
    <property type="entry name" value="4-HYDROXY-4-METHYL-2-OXOGLUTARATE ALDOLASE 3-RELATED"/>
    <property type="match status" value="1"/>
</dbReference>
<comment type="similarity">
    <text evidence="3">Belongs to the class II aldolase/RraA-like family.</text>
</comment>
<dbReference type="InterPro" id="IPR005493">
    <property type="entry name" value="RraA/RraA-like"/>
</dbReference>
<dbReference type="Pfam" id="PF03737">
    <property type="entry name" value="RraA-like"/>
    <property type="match status" value="1"/>
</dbReference>
<gene>
    <name evidence="14" type="ORF">NZH93_37160</name>
</gene>
<dbReference type="PANTHER" id="PTHR33254:SF4">
    <property type="entry name" value="4-HYDROXY-4-METHYL-2-OXOGLUTARATE ALDOLASE 3-RELATED"/>
    <property type="match status" value="1"/>
</dbReference>
<protein>
    <recommendedName>
        <fullName evidence="7">Putative 4-hydroxy-4-methyl-2-oxoglutarate aldolase</fullName>
        <ecNumber evidence="6">4.1.1.112</ecNumber>
        <ecNumber evidence="5">4.1.3.17</ecNumber>
    </recommendedName>
    <alternativeName>
        <fullName evidence="11">Oxaloacetate decarboxylase</fullName>
    </alternativeName>
    <alternativeName>
        <fullName evidence="9">Regulator of ribonuclease activity homolog</fullName>
    </alternativeName>
    <alternativeName>
        <fullName evidence="10">RraA-like protein</fullName>
    </alternativeName>
</protein>
<feature type="binding site" evidence="13">
    <location>
        <begin position="90"/>
        <end position="93"/>
    </location>
    <ligand>
        <name>substrate</name>
    </ligand>
</feature>
<comment type="function">
    <text evidence="8">Catalyzes the aldol cleavage of 4-hydroxy-4-methyl-2-oxoglutarate (HMG) into 2 molecules of pyruvate. Also contains a secondary oxaloacetate (OAA) decarboxylase activity due to the common pyruvate enolate transition state formed following C-C bond cleavage in the retro-aldol and decarboxylation reactions.</text>
</comment>
<evidence type="ECO:0000256" key="10">
    <source>
        <dbReference type="ARBA" id="ARBA00030169"/>
    </source>
</evidence>
<organism evidence="14 15">
    <name type="scientific">Umezawaea endophytica</name>
    <dbReference type="NCBI Taxonomy" id="1654476"/>
    <lineage>
        <taxon>Bacteria</taxon>
        <taxon>Bacillati</taxon>
        <taxon>Actinomycetota</taxon>
        <taxon>Actinomycetes</taxon>
        <taxon>Pseudonocardiales</taxon>
        <taxon>Pseudonocardiaceae</taxon>
        <taxon>Umezawaea</taxon>
    </lineage>
</organism>
<evidence type="ECO:0000256" key="13">
    <source>
        <dbReference type="PIRSR" id="PIRSR605493-1"/>
    </source>
</evidence>
<feature type="binding site" evidence="13">
    <location>
        <position position="113"/>
    </location>
    <ligand>
        <name>Mg(2+)</name>
        <dbReference type="ChEBI" id="CHEBI:18420"/>
    </ligand>
</feature>
<dbReference type="Proteomes" id="UP001141259">
    <property type="component" value="Unassembled WGS sequence"/>
</dbReference>
<evidence type="ECO:0000256" key="12">
    <source>
        <dbReference type="ARBA" id="ARBA00047973"/>
    </source>
</evidence>
<dbReference type="GO" id="GO:0008948">
    <property type="term" value="F:oxaloacetate decarboxylase activity"/>
    <property type="evidence" value="ECO:0007669"/>
    <property type="project" value="UniProtKB-EC"/>
</dbReference>
<proteinExistence type="inferred from homology"/>
<comment type="subunit">
    <text evidence="4">Homotrimer.</text>
</comment>
<sequence>MHNPVSGDYPEVGTASVADALDELGLDGVVDGPQRIIGSRRFIGPAVTVRLEPGQPGRDDGRRFWQAVDTAQAGSVLVVAAGGAAISALGGVIVGTAAARGLVGAVTDGLIRDADEMAGYDLPVHYRRAHPRAIRPCCPAIGGPVRFGAVEVAPGDLVVADGDGVVSVPLARADEVLDRACRIEELERRWVGQARAHRSIAAGFEAVGDEFGPSH</sequence>